<accession>B4I8Q9</accession>
<name>B4I8Q9_DROSE</name>
<dbReference type="Proteomes" id="UP000001292">
    <property type="component" value="Unassembled WGS sequence"/>
</dbReference>
<dbReference type="EMBL" id="CH480824">
    <property type="protein sequence ID" value="EDW56984.1"/>
    <property type="molecule type" value="Genomic_DNA"/>
</dbReference>
<keyword evidence="2" id="KW-1185">Reference proteome</keyword>
<evidence type="ECO:0000313" key="2">
    <source>
        <dbReference type="Proteomes" id="UP000001292"/>
    </source>
</evidence>
<dbReference type="HOGENOM" id="CLU_2429413_0_0_1"/>
<proteinExistence type="predicted"/>
<organism evidence="2">
    <name type="scientific">Drosophila sechellia</name>
    <name type="common">Fruit fly</name>
    <dbReference type="NCBI Taxonomy" id="7238"/>
    <lineage>
        <taxon>Eukaryota</taxon>
        <taxon>Metazoa</taxon>
        <taxon>Ecdysozoa</taxon>
        <taxon>Arthropoda</taxon>
        <taxon>Hexapoda</taxon>
        <taxon>Insecta</taxon>
        <taxon>Pterygota</taxon>
        <taxon>Neoptera</taxon>
        <taxon>Endopterygota</taxon>
        <taxon>Diptera</taxon>
        <taxon>Brachycera</taxon>
        <taxon>Muscomorpha</taxon>
        <taxon>Ephydroidea</taxon>
        <taxon>Drosophilidae</taxon>
        <taxon>Drosophila</taxon>
        <taxon>Sophophora</taxon>
    </lineage>
</organism>
<dbReference type="AlphaFoldDB" id="B4I8Q9"/>
<sequence>MAKGEAPTQRKEIKMNSFGEPEERWLRDAAATDLALPVVPGAEGSPSAAILASRSSDELPVSLLGGPRGVCFIRLEKMGGWADFLLACGAD</sequence>
<protein>
    <submittedName>
        <fullName evidence="1">GM16031</fullName>
    </submittedName>
</protein>
<gene>
    <name evidence="1" type="primary">Dsec\GM16031</name>
    <name evidence="1" type="ORF">Dsec_GM16031</name>
</gene>
<reference evidence="1 2" key="1">
    <citation type="journal article" date="2007" name="Nature">
        <title>Evolution of genes and genomes on the Drosophila phylogeny.</title>
        <authorList>
            <consortium name="Drosophila 12 Genomes Consortium"/>
            <person name="Clark A.G."/>
            <person name="Eisen M.B."/>
            <person name="Smith D.R."/>
            <person name="Bergman C.M."/>
            <person name="Oliver B."/>
            <person name="Markow T.A."/>
            <person name="Kaufman T.C."/>
            <person name="Kellis M."/>
            <person name="Gelbart W."/>
            <person name="Iyer V.N."/>
            <person name="Pollard D.A."/>
            <person name="Sackton T.B."/>
            <person name="Larracuente A.M."/>
            <person name="Singh N.D."/>
            <person name="Abad J.P."/>
            <person name="Abt D.N."/>
            <person name="Adryan B."/>
            <person name="Aguade M."/>
            <person name="Akashi H."/>
            <person name="Anderson W.W."/>
            <person name="Aquadro C.F."/>
            <person name="Ardell D.H."/>
            <person name="Arguello R."/>
            <person name="Artieri C.G."/>
            <person name="Barbash D.A."/>
            <person name="Barker D."/>
            <person name="Barsanti P."/>
            <person name="Batterham P."/>
            <person name="Batzoglou S."/>
            <person name="Begun D."/>
            <person name="Bhutkar A."/>
            <person name="Blanco E."/>
            <person name="Bosak S.A."/>
            <person name="Bradley R.K."/>
            <person name="Brand A.D."/>
            <person name="Brent M.R."/>
            <person name="Brooks A.N."/>
            <person name="Brown R.H."/>
            <person name="Butlin R.K."/>
            <person name="Caggese C."/>
            <person name="Calvi B.R."/>
            <person name="Bernardo de Carvalho A."/>
            <person name="Caspi A."/>
            <person name="Castrezana S."/>
            <person name="Celniker S.E."/>
            <person name="Chang J.L."/>
            <person name="Chapple C."/>
            <person name="Chatterji S."/>
            <person name="Chinwalla A."/>
            <person name="Civetta A."/>
            <person name="Clifton S.W."/>
            <person name="Comeron J.M."/>
            <person name="Costello J.C."/>
            <person name="Coyne J.A."/>
            <person name="Daub J."/>
            <person name="David R.G."/>
            <person name="Delcher A.L."/>
            <person name="Delehaunty K."/>
            <person name="Do C.B."/>
            <person name="Ebling H."/>
            <person name="Edwards K."/>
            <person name="Eickbush T."/>
            <person name="Evans J.D."/>
            <person name="Filipski A."/>
            <person name="Findeiss S."/>
            <person name="Freyhult E."/>
            <person name="Fulton L."/>
            <person name="Fulton R."/>
            <person name="Garcia A.C."/>
            <person name="Gardiner A."/>
            <person name="Garfield D.A."/>
            <person name="Garvin B.E."/>
            <person name="Gibson G."/>
            <person name="Gilbert D."/>
            <person name="Gnerre S."/>
            <person name="Godfrey J."/>
            <person name="Good R."/>
            <person name="Gotea V."/>
            <person name="Gravely B."/>
            <person name="Greenberg A.J."/>
            <person name="Griffiths-Jones S."/>
            <person name="Gross S."/>
            <person name="Guigo R."/>
            <person name="Gustafson E.A."/>
            <person name="Haerty W."/>
            <person name="Hahn M.W."/>
            <person name="Halligan D.L."/>
            <person name="Halpern A.L."/>
            <person name="Halter G.M."/>
            <person name="Han M.V."/>
            <person name="Heger A."/>
            <person name="Hillier L."/>
            <person name="Hinrichs A.S."/>
            <person name="Holmes I."/>
            <person name="Hoskins R.A."/>
            <person name="Hubisz M.J."/>
            <person name="Hultmark D."/>
            <person name="Huntley M.A."/>
            <person name="Jaffe D.B."/>
            <person name="Jagadeeshan S."/>
            <person name="Jeck W.R."/>
            <person name="Johnson J."/>
            <person name="Jones C.D."/>
            <person name="Jordan W.C."/>
            <person name="Karpen G.H."/>
            <person name="Kataoka E."/>
            <person name="Keightley P.D."/>
            <person name="Kheradpour P."/>
            <person name="Kirkness E.F."/>
            <person name="Koerich L.B."/>
            <person name="Kristiansen K."/>
            <person name="Kudrna D."/>
            <person name="Kulathinal R.J."/>
            <person name="Kumar S."/>
            <person name="Kwok R."/>
            <person name="Lander E."/>
            <person name="Langley C.H."/>
            <person name="Lapoint R."/>
            <person name="Lazzaro B.P."/>
            <person name="Lee S.J."/>
            <person name="Levesque L."/>
            <person name="Li R."/>
            <person name="Lin C.F."/>
            <person name="Lin M.F."/>
            <person name="Lindblad-Toh K."/>
            <person name="Llopart A."/>
            <person name="Long M."/>
            <person name="Low L."/>
            <person name="Lozovsky E."/>
            <person name="Lu J."/>
            <person name="Luo M."/>
            <person name="Machado C.A."/>
            <person name="Makalowski W."/>
            <person name="Marzo M."/>
            <person name="Matsuda M."/>
            <person name="Matzkin L."/>
            <person name="McAllister B."/>
            <person name="McBride C.S."/>
            <person name="McKernan B."/>
            <person name="McKernan K."/>
            <person name="Mendez-Lago M."/>
            <person name="Minx P."/>
            <person name="Mollenhauer M.U."/>
            <person name="Montooth K."/>
            <person name="Mount S.M."/>
            <person name="Mu X."/>
            <person name="Myers E."/>
            <person name="Negre B."/>
            <person name="Newfeld S."/>
            <person name="Nielsen R."/>
            <person name="Noor M.A."/>
            <person name="O'Grady P."/>
            <person name="Pachter L."/>
            <person name="Papaceit M."/>
            <person name="Parisi M.J."/>
            <person name="Parisi M."/>
            <person name="Parts L."/>
            <person name="Pedersen J.S."/>
            <person name="Pesole G."/>
            <person name="Phillippy A.M."/>
            <person name="Ponting C.P."/>
            <person name="Pop M."/>
            <person name="Porcelli D."/>
            <person name="Powell J.R."/>
            <person name="Prohaska S."/>
            <person name="Pruitt K."/>
            <person name="Puig M."/>
            <person name="Quesneville H."/>
            <person name="Ram K.R."/>
            <person name="Rand D."/>
            <person name="Rasmussen M.D."/>
            <person name="Reed L.K."/>
            <person name="Reenan R."/>
            <person name="Reily A."/>
            <person name="Remington K.A."/>
            <person name="Rieger T.T."/>
            <person name="Ritchie M.G."/>
            <person name="Robin C."/>
            <person name="Rogers Y.H."/>
            <person name="Rohde C."/>
            <person name="Rozas J."/>
            <person name="Rubenfield M.J."/>
            <person name="Ruiz A."/>
            <person name="Russo S."/>
            <person name="Salzberg S.L."/>
            <person name="Sanchez-Gracia A."/>
            <person name="Saranga D.J."/>
            <person name="Sato H."/>
            <person name="Schaeffer S.W."/>
            <person name="Schatz M.C."/>
            <person name="Schlenke T."/>
            <person name="Schwartz R."/>
            <person name="Segarra C."/>
            <person name="Singh R.S."/>
            <person name="Sirot L."/>
            <person name="Sirota M."/>
            <person name="Sisneros N.B."/>
            <person name="Smith C.D."/>
            <person name="Smith T.F."/>
            <person name="Spieth J."/>
            <person name="Stage D.E."/>
            <person name="Stark A."/>
            <person name="Stephan W."/>
            <person name="Strausberg R.L."/>
            <person name="Strempel S."/>
            <person name="Sturgill D."/>
            <person name="Sutton G."/>
            <person name="Sutton G.G."/>
            <person name="Tao W."/>
            <person name="Teichmann S."/>
            <person name="Tobari Y.N."/>
            <person name="Tomimura Y."/>
            <person name="Tsolas J.M."/>
            <person name="Valente V.L."/>
            <person name="Venter E."/>
            <person name="Venter J.C."/>
            <person name="Vicario S."/>
            <person name="Vieira F.G."/>
            <person name="Vilella A.J."/>
            <person name="Villasante A."/>
            <person name="Walenz B."/>
            <person name="Wang J."/>
            <person name="Wasserman M."/>
            <person name="Watts T."/>
            <person name="Wilson D."/>
            <person name="Wilson R.K."/>
            <person name="Wing R.A."/>
            <person name="Wolfner M.F."/>
            <person name="Wong A."/>
            <person name="Wong G.K."/>
            <person name="Wu C.I."/>
            <person name="Wu G."/>
            <person name="Yamamoto D."/>
            <person name="Yang H.P."/>
            <person name="Yang S.P."/>
            <person name="Yorke J.A."/>
            <person name="Yoshida K."/>
            <person name="Zdobnov E."/>
            <person name="Zhang P."/>
            <person name="Zhang Y."/>
            <person name="Zimin A.V."/>
            <person name="Baldwin J."/>
            <person name="Abdouelleil A."/>
            <person name="Abdulkadir J."/>
            <person name="Abebe A."/>
            <person name="Abera B."/>
            <person name="Abreu J."/>
            <person name="Acer S.C."/>
            <person name="Aftuck L."/>
            <person name="Alexander A."/>
            <person name="An P."/>
            <person name="Anderson E."/>
            <person name="Anderson S."/>
            <person name="Arachi H."/>
            <person name="Azer M."/>
            <person name="Bachantsang P."/>
            <person name="Barry A."/>
            <person name="Bayul T."/>
            <person name="Berlin A."/>
            <person name="Bessette D."/>
            <person name="Bloom T."/>
            <person name="Blye J."/>
            <person name="Boguslavskiy L."/>
            <person name="Bonnet C."/>
            <person name="Boukhgalter B."/>
            <person name="Bourzgui I."/>
            <person name="Brown A."/>
            <person name="Cahill P."/>
            <person name="Channer S."/>
            <person name="Cheshatsang Y."/>
            <person name="Chuda L."/>
            <person name="Citroen M."/>
            <person name="Collymore A."/>
            <person name="Cooke P."/>
            <person name="Costello M."/>
            <person name="D'Aco K."/>
            <person name="Daza R."/>
            <person name="De Haan G."/>
            <person name="DeGray S."/>
            <person name="DeMaso C."/>
            <person name="Dhargay N."/>
            <person name="Dooley K."/>
            <person name="Dooley E."/>
            <person name="Doricent M."/>
            <person name="Dorje P."/>
            <person name="Dorjee K."/>
            <person name="Dupes A."/>
            <person name="Elong R."/>
            <person name="Falk J."/>
            <person name="Farina A."/>
            <person name="Faro S."/>
            <person name="Ferguson D."/>
            <person name="Fisher S."/>
            <person name="Foley C.D."/>
            <person name="Franke A."/>
            <person name="Friedrich D."/>
            <person name="Gadbois L."/>
            <person name="Gearin G."/>
            <person name="Gearin C.R."/>
            <person name="Giannoukos G."/>
            <person name="Goode T."/>
            <person name="Graham J."/>
            <person name="Grandbois E."/>
            <person name="Grewal S."/>
            <person name="Gyaltsen K."/>
            <person name="Hafez N."/>
            <person name="Hagos B."/>
            <person name="Hall J."/>
            <person name="Henson C."/>
            <person name="Hollinger A."/>
            <person name="Honan T."/>
            <person name="Huard M.D."/>
            <person name="Hughes L."/>
            <person name="Hurhula B."/>
            <person name="Husby M.E."/>
            <person name="Kamat A."/>
            <person name="Kanga B."/>
            <person name="Kashin S."/>
            <person name="Khazanovich D."/>
            <person name="Kisner P."/>
            <person name="Lance K."/>
            <person name="Lara M."/>
            <person name="Lee W."/>
            <person name="Lennon N."/>
            <person name="Letendre F."/>
            <person name="LeVine R."/>
            <person name="Lipovsky A."/>
            <person name="Liu X."/>
            <person name="Liu J."/>
            <person name="Liu S."/>
            <person name="Lokyitsang T."/>
            <person name="Lokyitsang Y."/>
            <person name="Lubonja R."/>
            <person name="Lui A."/>
            <person name="MacDonald P."/>
            <person name="Magnisalis V."/>
            <person name="Maru K."/>
            <person name="Matthews C."/>
            <person name="McCusker W."/>
            <person name="McDonough S."/>
            <person name="Mehta T."/>
            <person name="Meldrim J."/>
            <person name="Meneus L."/>
            <person name="Mihai O."/>
            <person name="Mihalev A."/>
            <person name="Mihova T."/>
            <person name="Mittelman R."/>
            <person name="Mlenga V."/>
            <person name="Montmayeur A."/>
            <person name="Mulrain L."/>
            <person name="Navidi A."/>
            <person name="Naylor J."/>
            <person name="Negash T."/>
            <person name="Nguyen T."/>
            <person name="Nguyen N."/>
            <person name="Nicol R."/>
            <person name="Norbu C."/>
            <person name="Norbu N."/>
            <person name="Novod N."/>
            <person name="O'Neill B."/>
            <person name="Osman S."/>
            <person name="Markiewicz E."/>
            <person name="Oyono O.L."/>
            <person name="Patti C."/>
            <person name="Phunkhang P."/>
            <person name="Pierre F."/>
            <person name="Priest M."/>
            <person name="Raghuraman S."/>
            <person name="Rege F."/>
            <person name="Reyes R."/>
            <person name="Rise C."/>
            <person name="Rogov P."/>
            <person name="Ross K."/>
            <person name="Ryan E."/>
            <person name="Settipalli S."/>
            <person name="Shea T."/>
            <person name="Sherpa N."/>
            <person name="Shi L."/>
            <person name="Shih D."/>
            <person name="Sparrow T."/>
            <person name="Spaulding J."/>
            <person name="Stalker J."/>
            <person name="Stange-Thomann N."/>
            <person name="Stavropoulos S."/>
            <person name="Stone C."/>
            <person name="Strader C."/>
            <person name="Tesfaye S."/>
            <person name="Thomson T."/>
            <person name="Thoulutsang Y."/>
            <person name="Thoulutsang D."/>
            <person name="Topham K."/>
            <person name="Topping I."/>
            <person name="Tsamla T."/>
            <person name="Vassiliev H."/>
            <person name="Vo A."/>
            <person name="Wangchuk T."/>
            <person name="Wangdi T."/>
            <person name="Weiand M."/>
            <person name="Wilkinson J."/>
            <person name="Wilson A."/>
            <person name="Yadav S."/>
            <person name="Young G."/>
            <person name="Yu Q."/>
            <person name="Zembek L."/>
            <person name="Zhong D."/>
            <person name="Zimmer A."/>
            <person name="Zwirko Z."/>
            <person name="Jaffe D.B."/>
            <person name="Alvarez P."/>
            <person name="Brockman W."/>
            <person name="Butler J."/>
            <person name="Chin C."/>
            <person name="Gnerre S."/>
            <person name="Grabherr M."/>
            <person name="Kleber M."/>
            <person name="Mauceli E."/>
            <person name="MacCallum I."/>
        </authorList>
    </citation>
    <scope>NUCLEOTIDE SEQUENCE [LARGE SCALE GENOMIC DNA]</scope>
    <source>
        <strain evidence="2">Rob3c / Tucson 14021-0248.25</strain>
    </source>
</reference>
<evidence type="ECO:0000313" key="1">
    <source>
        <dbReference type="EMBL" id="EDW56984.1"/>
    </source>
</evidence>